<organism evidence="2 3">
    <name type="scientific">Pigmentiphaga aceris</name>
    <dbReference type="NCBI Taxonomy" id="1940612"/>
    <lineage>
        <taxon>Bacteria</taxon>
        <taxon>Pseudomonadati</taxon>
        <taxon>Pseudomonadota</taxon>
        <taxon>Betaproteobacteria</taxon>
        <taxon>Burkholderiales</taxon>
        <taxon>Alcaligenaceae</taxon>
        <taxon>Pigmentiphaga</taxon>
    </lineage>
</organism>
<dbReference type="EMBL" id="CP043046">
    <property type="protein sequence ID" value="QEI04539.1"/>
    <property type="molecule type" value="Genomic_DNA"/>
</dbReference>
<dbReference type="InterPro" id="IPR007456">
    <property type="entry name" value="Smg"/>
</dbReference>
<gene>
    <name evidence="1" type="primary">smg</name>
    <name evidence="2" type="ORF">FXN63_00860</name>
</gene>
<dbReference type="PANTHER" id="PTHR38692:SF1">
    <property type="entry name" value="PROTEIN SMG"/>
    <property type="match status" value="1"/>
</dbReference>
<protein>
    <recommendedName>
        <fullName evidence="1">Protein Smg homolog</fullName>
    </recommendedName>
</protein>
<dbReference type="HAMAP" id="MF_00598">
    <property type="entry name" value="Smg"/>
    <property type="match status" value="1"/>
</dbReference>
<comment type="similarity">
    <text evidence="1">Belongs to the Smg family.</text>
</comment>
<keyword evidence="3" id="KW-1185">Reference proteome</keyword>
<dbReference type="KEGG" id="pacr:FXN63_00860"/>
<dbReference type="RefSeq" id="WP_148811937.1">
    <property type="nucleotide sequence ID" value="NZ_CP043046.1"/>
</dbReference>
<reference evidence="2 3" key="1">
    <citation type="submission" date="2019-08" db="EMBL/GenBank/DDBJ databases">
        <title>Amphibian skin-associated Pigmentiphaga: genome sequence and occurrence across geography and hosts.</title>
        <authorList>
            <person name="Bletz M.C."/>
            <person name="Bunk B."/>
            <person name="Sproeer C."/>
            <person name="Biwer P."/>
            <person name="Reiter S."/>
            <person name="Rabemananjara F.C.E."/>
            <person name="Schulz S."/>
            <person name="Overmann J."/>
            <person name="Vences M."/>
        </authorList>
    </citation>
    <scope>NUCLEOTIDE SEQUENCE [LARGE SCALE GENOMIC DNA]</scope>
    <source>
        <strain evidence="2 3">Mada1488</strain>
    </source>
</reference>
<evidence type="ECO:0000313" key="3">
    <source>
        <dbReference type="Proteomes" id="UP000325161"/>
    </source>
</evidence>
<dbReference type="AlphaFoldDB" id="A0A5C0AR21"/>
<accession>A0A5C0AR21</accession>
<proteinExistence type="inferred from homology"/>
<sequence length="152" mass="16790">MFDIFVYLFETYFAPEACPDPDTLARKLAAAGFEDEDIDDALSWLSGLAESTNRCVDLALEPSNGARVYADVEYHQLGSDTIGFIAFLEAAGVLSAPLREIVVDRAFAVSESPVPLEKLKIIVLMVLWSQETKIDNLVLQELLDDGSPRQLH</sequence>
<dbReference type="Pfam" id="PF04361">
    <property type="entry name" value="DUF494"/>
    <property type="match status" value="1"/>
</dbReference>
<evidence type="ECO:0000256" key="1">
    <source>
        <dbReference type="HAMAP-Rule" id="MF_00598"/>
    </source>
</evidence>
<dbReference type="OrthoDB" id="5297467at2"/>
<dbReference type="Proteomes" id="UP000325161">
    <property type="component" value="Chromosome"/>
</dbReference>
<name>A0A5C0AR21_9BURK</name>
<evidence type="ECO:0000313" key="2">
    <source>
        <dbReference type="EMBL" id="QEI04539.1"/>
    </source>
</evidence>
<dbReference type="PANTHER" id="PTHR38692">
    <property type="entry name" value="PROTEIN SMG"/>
    <property type="match status" value="1"/>
</dbReference>